<keyword evidence="6" id="KW-1185">Reference proteome</keyword>
<dbReference type="SUPFAM" id="SSF53474">
    <property type="entry name" value="alpha/beta-Hydrolases"/>
    <property type="match status" value="1"/>
</dbReference>
<feature type="signal peptide" evidence="2">
    <location>
        <begin position="1"/>
        <end position="19"/>
    </location>
</feature>
<reference evidence="4 5" key="1">
    <citation type="submission" date="2016-11" db="EMBL/GenBank/DDBJ databases">
        <authorList>
            <person name="Varghese N."/>
            <person name="Submissions S."/>
        </authorList>
    </citation>
    <scope>NUCLEOTIDE SEQUENCE [LARGE SCALE GENOMIC DNA]</scope>
    <source>
        <strain evidence="4 5">CGMCC 1.12174</strain>
        <strain evidence="3 6">DSM 26351</strain>
    </source>
</reference>
<evidence type="ECO:0000313" key="3">
    <source>
        <dbReference type="EMBL" id="SFB67611.1"/>
    </source>
</evidence>
<dbReference type="Proteomes" id="UP000198940">
    <property type="component" value="Unassembled WGS sequence"/>
</dbReference>
<organism evidence="4 5">
    <name type="scientific">Flagellimonas taeanensis</name>
    <dbReference type="NCBI Taxonomy" id="1005926"/>
    <lineage>
        <taxon>Bacteria</taxon>
        <taxon>Pseudomonadati</taxon>
        <taxon>Bacteroidota</taxon>
        <taxon>Flavobacteriia</taxon>
        <taxon>Flavobacteriales</taxon>
        <taxon>Flavobacteriaceae</taxon>
        <taxon>Flagellimonas</taxon>
    </lineage>
</organism>
<evidence type="ECO:0000313" key="4">
    <source>
        <dbReference type="EMBL" id="SHK10558.1"/>
    </source>
</evidence>
<evidence type="ECO:0000313" key="5">
    <source>
        <dbReference type="Proteomes" id="UP000184031"/>
    </source>
</evidence>
<proteinExistence type="predicted"/>
<dbReference type="InterPro" id="IPR000801">
    <property type="entry name" value="Esterase-like"/>
</dbReference>
<evidence type="ECO:0000256" key="1">
    <source>
        <dbReference type="PROSITE-ProRule" id="PRU00339"/>
    </source>
</evidence>
<evidence type="ECO:0000313" key="6">
    <source>
        <dbReference type="Proteomes" id="UP000198940"/>
    </source>
</evidence>
<dbReference type="InterPro" id="IPR029058">
    <property type="entry name" value="AB_hydrolase_fold"/>
</dbReference>
<dbReference type="EMBL" id="FOKU01000001">
    <property type="protein sequence ID" value="SFB67611.1"/>
    <property type="molecule type" value="Genomic_DNA"/>
</dbReference>
<keyword evidence="2" id="KW-0732">Signal</keyword>
<accession>A0A1M6PRS3</accession>
<comment type="caution">
    <text evidence="4">The sequence shown here is derived from an EMBL/GenBank/DDBJ whole genome shotgun (WGS) entry which is preliminary data.</text>
</comment>
<dbReference type="Proteomes" id="UP000184031">
    <property type="component" value="Unassembled WGS sequence"/>
</dbReference>
<dbReference type="EMBL" id="FRAT01000001">
    <property type="protein sequence ID" value="SHK10558.1"/>
    <property type="molecule type" value="Genomic_DNA"/>
</dbReference>
<dbReference type="Gene3D" id="1.25.40.10">
    <property type="entry name" value="Tetratricopeptide repeat domain"/>
    <property type="match status" value="1"/>
</dbReference>
<keyword evidence="1" id="KW-0802">TPR repeat</keyword>
<evidence type="ECO:0008006" key="7">
    <source>
        <dbReference type="Google" id="ProtNLM"/>
    </source>
</evidence>
<feature type="chain" id="PRO_5009920155" description="Esterase" evidence="2">
    <location>
        <begin position="20"/>
        <end position="381"/>
    </location>
</feature>
<dbReference type="OrthoDB" id="1142077at2"/>
<dbReference type="AlphaFoldDB" id="A0A1M6PRS3"/>
<dbReference type="InterPro" id="IPR019734">
    <property type="entry name" value="TPR_rpt"/>
</dbReference>
<dbReference type="Gene3D" id="3.40.50.1820">
    <property type="entry name" value="alpha/beta hydrolase"/>
    <property type="match status" value="1"/>
</dbReference>
<dbReference type="Pfam" id="PF00756">
    <property type="entry name" value="Esterase"/>
    <property type="match status" value="1"/>
</dbReference>
<sequence>MNKKLQFLLLGLVCFNAGAQVKQEIFESFKLQERRNVSYYFPEDYSEEKKYPLLVVLDAEYLFDLVVANAKFQSRLDRMPQVIVVGVGQAENDIRLEDCAHEEFSGLPSDKGKMFYEFLGTELIPYLETSYNIAPFKMFVGYDITANFGNYYLFKDRSLFNSYVSISPTLATEMENRVPERLSALEQVIFYNLIVEKEPSDDRQRILQMNHSINSITKESLHYFFDEYESADHSSIAAYGIGKAFDNVFKIFRPISPAEYKSEILTSEEPVFNYLENRYSTIEKLFGFQKPVELNDIMAIYAACRKKEDYESLKPLAELCKKEYPDTMMGFYFEGEYYEEIGEPKKAFKTFEKAFQMQEIDFLTKDMALEKIDALKADFGY</sequence>
<evidence type="ECO:0000256" key="2">
    <source>
        <dbReference type="SAM" id="SignalP"/>
    </source>
</evidence>
<dbReference type="RefSeq" id="WP_072876085.1">
    <property type="nucleotide sequence ID" value="NZ_FOKU01000001.1"/>
</dbReference>
<feature type="repeat" description="TPR" evidence="1">
    <location>
        <begin position="328"/>
        <end position="361"/>
    </location>
</feature>
<dbReference type="InterPro" id="IPR011990">
    <property type="entry name" value="TPR-like_helical_dom_sf"/>
</dbReference>
<dbReference type="STRING" id="1055723.SAMN05216293_0286"/>
<name>A0A1M6PRS3_9FLAO</name>
<protein>
    <recommendedName>
        <fullName evidence="7">Esterase</fullName>
    </recommendedName>
</protein>
<dbReference type="PROSITE" id="PS50005">
    <property type="entry name" value="TPR"/>
    <property type="match status" value="1"/>
</dbReference>
<gene>
    <name evidence="3" type="ORF">SAMN04487891_101283</name>
    <name evidence="4" type="ORF">SAMN05216293_0286</name>
</gene>